<dbReference type="AlphaFoldDB" id="A0A9P0FNK5"/>
<evidence type="ECO:0000313" key="2">
    <source>
        <dbReference type="EMBL" id="CAH0562865.1"/>
    </source>
</evidence>
<name>A0A9P0FNK5_BRAAE</name>
<dbReference type="OrthoDB" id="6716555at2759"/>
<gene>
    <name evidence="2" type="ORF">MELIAE_LOCUS11880</name>
</gene>
<feature type="region of interest" description="Disordered" evidence="1">
    <location>
        <begin position="199"/>
        <end position="263"/>
    </location>
</feature>
<feature type="compositionally biased region" description="Basic residues" evidence="1">
    <location>
        <begin position="254"/>
        <end position="263"/>
    </location>
</feature>
<accession>A0A9P0FNK5</accession>
<proteinExistence type="predicted"/>
<evidence type="ECO:0000256" key="1">
    <source>
        <dbReference type="SAM" id="MobiDB-lite"/>
    </source>
</evidence>
<keyword evidence="3" id="KW-1185">Reference proteome</keyword>
<protein>
    <submittedName>
        <fullName evidence="2">Uncharacterized protein</fullName>
    </submittedName>
</protein>
<sequence length="263" mass="30337">MEEENMEIDFRPITKEQEPSIPAPKSTILQLGRECQRLGTTSFNKIRYSEVHKKLHASPIFSALKVNPQLPPKPYSNQYQDQLTKIDSCLGTILHGMLLQREAFSNAISEIIKKHPGAKPDILTNLVKEGDFRQFSDDLIQYVCGRRAEIIDQRKKIIPKNEYVASLLENIPPSETSLFDEKPFAEFYQQHGRFFRSFNEPSTSKIHKTETTNRTNYNARRPQFRAKTSTTREPWKTSNGSHKKLSSSSEVHKSYKKGIRPNK</sequence>
<organism evidence="2 3">
    <name type="scientific">Brassicogethes aeneus</name>
    <name type="common">Rape pollen beetle</name>
    <name type="synonym">Meligethes aeneus</name>
    <dbReference type="NCBI Taxonomy" id="1431903"/>
    <lineage>
        <taxon>Eukaryota</taxon>
        <taxon>Metazoa</taxon>
        <taxon>Ecdysozoa</taxon>
        <taxon>Arthropoda</taxon>
        <taxon>Hexapoda</taxon>
        <taxon>Insecta</taxon>
        <taxon>Pterygota</taxon>
        <taxon>Neoptera</taxon>
        <taxon>Endopterygota</taxon>
        <taxon>Coleoptera</taxon>
        <taxon>Polyphaga</taxon>
        <taxon>Cucujiformia</taxon>
        <taxon>Nitidulidae</taxon>
        <taxon>Meligethinae</taxon>
        <taxon>Brassicogethes</taxon>
    </lineage>
</organism>
<dbReference type="EMBL" id="OV121139">
    <property type="protein sequence ID" value="CAH0562865.1"/>
    <property type="molecule type" value="Genomic_DNA"/>
</dbReference>
<reference evidence="2" key="1">
    <citation type="submission" date="2021-12" db="EMBL/GenBank/DDBJ databases">
        <authorList>
            <person name="King R."/>
        </authorList>
    </citation>
    <scope>NUCLEOTIDE SEQUENCE</scope>
</reference>
<dbReference type="Proteomes" id="UP001154078">
    <property type="component" value="Chromosome 8"/>
</dbReference>
<evidence type="ECO:0000313" key="3">
    <source>
        <dbReference type="Proteomes" id="UP001154078"/>
    </source>
</evidence>